<name>A0AAV4LY34_BABCB</name>
<feature type="transmembrane region" description="Helical" evidence="2">
    <location>
        <begin position="310"/>
        <end position="333"/>
    </location>
</feature>
<comment type="caution">
    <text evidence="3">The sequence shown here is derived from an EMBL/GenBank/DDBJ whole genome shotgun (WGS) entry which is preliminary data.</text>
</comment>
<evidence type="ECO:0008006" key="5">
    <source>
        <dbReference type="Google" id="ProtNLM"/>
    </source>
</evidence>
<gene>
    <name evidence="3" type="ORF">BcabD6B2_28390</name>
</gene>
<protein>
    <recommendedName>
        <fullName evidence="5">EGF-like domain-containing protein</fullName>
    </recommendedName>
</protein>
<keyword evidence="4" id="KW-1185">Reference proteome</keyword>
<feature type="region of interest" description="Disordered" evidence="1">
    <location>
        <begin position="98"/>
        <end position="121"/>
    </location>
</feature>
<dbReference type="GeneID" id="94194885"/>
<evidence type="ECO:0000256" key="2">
    <source>
        <dbReference type="SAM" id="Phobius"/>
    </source>
</evidence>
<proteinExistence type="predicted"/>
<keyword evidence="2" id="KW-1133">Transmembrane helix</keyword>
<evidence type="ECO:0000313" key="3">
    <source>
        <dbReference type="EMBL" id="GIX63404.1"/>
    </source>
</evidence>
<keyword evidence="2" id="KW-0472">Membrane</keyword>
<dbReference type="RefSeq" id="XP_067715473.1">
    <property type="nucleotide sequence ID" value="XM_067859372.1"/>
</dbReference>
<organism evidence="3 4">
    <name type="scientific">Babesia caballi</name>
    <dbReference type="NCBI Taxonomy" id="5871"/>
    <lineage>
        <taxon>Eukaryota</taxon>
        <taxon>Sar</taxon>
        <taxon>Alveolata</taxon>
        <taxon>Apicomplexa</taxon>
        <taxon>Aconoidasida</taxon>
        <taxon>Piroplasmida</taxon>
        <taxon>Babesiidae</taxon>
        <taxon>Babesia</taxon>
    </lineage>
</organism>
<keyword evidence="2" id="KW-0812">Transmembrane</keyword>
<sequence>MTLEALLRRILASFDMSKDFQLFAINRYPQLQDTYDQIVKQQQSLSRSSLPPVPSGLSRSLKVISKNLPFWFQLLMVDTNLELPLTLFDLRQHCHNKQKDTPSSEIKHIGPGGEKQCDHSGSNSPGDLWSVCYPIYDAQKYPNCKDGKCGGYLFPLTQSTGATYAPKFALTYFSWVLYLADELQTGLQELLYELTNIDCRHSGCKTKSNSTCQCTPGQHGTMGGKQCQCDSVVQCGGVLPLIYRHGLQFMDAKTLNGGKNDGHSWESDNNIKRTCAKFSTQLSNVLAENAPLDKLITTIDEFMYYVRYRFMSMVSSFWLCSLAILLYFIFYGIDVLHLQSHVHLPSSHTVPPIGLLTTGKAPALTKLTYYMP</sequence>
<evidence type="ECO:0000313" key="4">
    <source>
        <dbReference type="Proteomes" id="UP001497744"/>
    </source>
</evidence>
<reference evidence="3 4" key="1">
    <citation type="submission" date="2021-06" db="EMBL/GenBank/DDBJ databases">
        <title>Genome sequence of Babesia caballi.</title>
        <authorList>
            <person name="Yamagishi J."/>
            <person name="Kidaka T."/>
            <person name="Ochi A."/>
        </authorList>
    </citation>
    <scope>NUCLEOTIDE SEQUENCE [LARGE SCALE GENOMIC DNA]</scope>
    <source>
        <strain evidence="3">USDA-D6B2</strain>
    </source>
</reference>
<dbReference type="Proteomes" id="UP001497744">
    <property type="component" value="Unassembled WGS sequence"/>
</dbReference>
<evidence type="ECO:0000256" key="1">
    <source>
        <dbReference type="SAM" id="MobiDB-lite"/>
    </source>
</evidence>
<feature type="compositionally biased region" description="Basic and acidic residues" evidence="1">
    <location>
        <begin position="98"/>
        <end position="108"/>
    </location>
</feature>
<accession>A0AAV4LY34</accession>
<dbReference type="AlphaFoldDB" id="A0AAV4LY34"/>
<dbReference type="EMBL" id="BPLF01000002">
    <property type="protein sequence ID" value="GIX63404.1"/>
    <property type="molecule type" value="Genomic_DNA"/>
</dbReference>